<organism evidence="3">
    <name type="scientific">Oryza glumipatula</name>
    <dbReference type="NCBI Taxonomy" id="40148"/>
    <lineage>
        <taxon>Eukaryota</taxon>
        <taxon>Viridiplantae</taxon>
        <taxon>Streptophyta</taxon>
        <taxon>Embryophyta</taxon>
        <taxon>Tracheophyta</taxon>
        <taxon>Spermatophyta</taxon>
        <taxon>Magnoliopsida</taxon>
        <taxon>Liliopsida</taxon>
        <taxon>Poales</taxon>
        <taxon>Poaceae</taxon>
        <taxon>BOP clade</taxon>
        <taxon>Oryzoideae</taxon>
        <taxon>Oryzeae</taxon>
        <taxon>Oryzinae</taxon>
        <taxon>Oryza</taxon>
    </lineage>
</organism>
<feature type="transmembrane region" description="Helical" evidence="1">
    <location>
        <begin position="31"/>
        <end position="50"/>
    </location>
</feature>
<proteinExistence type="predicted"/>
<dbReference type="EnsemblPlants" id="OGLUM01G33340.1">
    <property type="protein sequence ID" value="OGLUM01G33340.1"/>
    <property type="gene ID" value="OGLUM01G33340"/>
</dbReference>
<keyword evidence="1" id="KW-0812">Transmembrane</keyword>
<evidence type="ECO:0000259" key="2">
    <source>
        <dbReference type="Pfam" id="PF24095"/>
    </source>
</evidence>
<evidence type="ECO:0000313" key="3">
    <source>
        <dbReference type="EnsemblPlants" id="OGLUM01G33340.1"/>
    </source>
</evidence>
<dbReference type="AlphaFoldDB" id="A0A0D9YEC1"/>
<protein>
    <recommendedName>
        <fullName evidence="2">DUF7378 domain-containing protein</fullName>
    </recommendedName>
</protein>
<reference evidence="3" key="1">
    <citation type="submission" date="2013-08" db="EMBL/GenBank/DDBJ databases">
        <title>Oryza genome evolution.</title>
        <authorList>
            <person name="Wing R.A."/>
            <person name="Panaud O."/>
            <person name="Oliveira A.C."/>
        </authorList>
    </citation>
    <scope>NUCLEOTIDE SEQUENCE</scope>
</reference>
<dbReference type="HOGENOM" id="CLU_124673_0_0_1"/>
<evidence type="ECO:0000256" key="1">
    <source>
        <dbReference type="SAM" id="Phobius"/>
    </source>
</evidence>
<sequence length="173" mass="18985">MLWLPSSPPPPPPLTIGEAFPDARHLETPKWIAALLLVSCMFAGGLYTLTPLIAKDPLYLARVPWRLPVRVLCDTYLSLTMVIRFYTLMYLPRAPLVADEYLFMFGLCAVGGAAIVTTSFVLGIPVEDERVVMACAGVLAVLVAGLLAYWAWLVRKYGDNKPVDPASKHVVVV</sequence>
<name>A0A0D9YEC1_9ORYZ</name>
<accession>A0A0D9YEC1</accession>
<reference evidence="3" key="3">
    <citation type="submission" date="2018-05" db="EMBL/GenBank/DDBJ databases">
        <title>OgluRS3 (Oryza glumaepatula Reference Sequence Version 3).</title>
        <authorList>
            <person name="Zhang J."/>
            <person name="Kudrna D."/>
            <person name="Lee S."/>
            <person name="Talag J."/>
            <person name="Welchert J."/>
            <person name="Wing R.A."/>
        </authorList>
    </citation>
    <scope>NUCLEOTIDE SEQUENCE [LARGE SCALE GENOMIC DNA]</scope>
</reference>
<dbReference type="InterPro" id="IPR055802">
    <property type="entry name" value="DUF7378"/>
</dbReference>
<reference evidence="3" key="2">
    <citation type="submission" date="2015-04" db="UniProtKB">
        <authorList>
            <consortium name="EnsemblPlants"/>
        </authorList>
    </citation>
    <scope>IDENTIFICATION</scope>
</reference>
<keyword evidence="1" id="KW-1133">Transmembrane helix</keyword>
<keyword evidence="4" id="KW-1185">Reference proteome</keyword>
<feature type="transmembrane region" description="Helical" evidence="1">
    <location>
        <begin position="131"/>
        <end position="152"/>
    </location>
</feature>
<evidence type="ECO:0000313" key="4">
    <source>
        <dbReference type="Proteomes" id="UP000026961"/>
    </source>
</evidence>
<dbReference type="Proteomes" id="UP000026961">
    <property type="component" value="Chromosome 1"/>
</dbReference>
<feature type="transmembrane region" description="Helical" evidence="1">
    <location>
        <begin position="71"/>
        <end position="89"/>
    </location>
</feature>
<feature type="transmembrane region" description="Helical" evidence="1">
    <location>
        <begin position="101"/>
        <end position="124"/>
    </location>
</feature>
<dbReference type="Pfam" id="PF24095">
    <property type="entry name" value="DUF7378"/>
    <property type="match status" value="1"/>
</dbReference>
<dbReference type="Gramene" id="OGLUM01G33340.1">
    <property type="protein sequence ID" value="OGLUM01G33340.1"/>
    <property type="gene ID" value="OGLUM01G33340"/>
</dbReference>
<keyword evidence="1" id="KW-0472">Membrane</keyword>
<feature type="domain" description="DUF7378" evidence="2">
    <location>
        <begin position="14"/>
        <end position="158"/>
    </location>
</feature>